<gene>
    <name evidence="2" type="ORF">Vbra_8299</name>
</gene>
<sequence length="317" mass="36192">MVRRLAQKTRQYSLKERKGNLASDTDMNFLAITTVSGQVISVQSEGTQDLNILMNYTRLEHSRLMLSDDCILCVPKISRHMKDDTPVDVPVVETKYPLIPVRLQSPLCIQQPFTVEAMQMSVFRAQRIHLKAIEVILSPLVLDMHAMGVCTLVLLTRVSVGILLPLGRASVSTPTLRPARLIGEDDENGQPVQPSREGGDPIAIQEIPDERTSDLVCGPLLIRHTASRTIRERVDRFLNTAEYDRRNEYELVGFLYSKEQIIDEIDERQAPRTSARVGLTVANPPRVSYWERPMDIDEKYTTHKYPVRRRANHRRRL</sequence>
<evidence type="ECO:0000313" key="3">
    <source>
        <dbReference type="Proteomes" id="UP000041254"/>
    </source>
</evidence>
<accession>A0A0G4EUR7</accession>
<dbReference type="VEuPathDB" id="CryptoDB:Vbra_8299"/>
<feature type="region of interest" description="Disordered" evidence="1">
    <location>
        <begin position="181"/>
        <end position="202"/>
    </location>
</feature>
<evidence type="ECO:0000313" key="2">
    <source>
        <dbReference type="EMBL" id="CEM02340.1"/>
    </source>
</evidence>
<dbReference type="EMBL" id="CDMY01000324">
    <property type="protein sequence ID" value="CEM02340.1"/>
    <property type="molecule type" value="Genomic_DNA"/>
</dbReference>
<organism evidence="2 3">
    <name type="scientific">Vitrella brassicaformis (strain CCMP3155)</name>
    <dbReference type="NCBI Taxonomy" id="1169540"/>
    <lineage>
        <taxon>Eukaryota</taxon>
        <taxon>Sar</taxon>
        <taxon>Alveolata</taxon>
        <taxon>Colpodellida</taxon>
        <taxon>Vitrellaceae</taxon>
        <taxon>Vitrella</taxon>
    </lineage>
</organism>
<proteinExistence type="predicted"/>
<name>A0A0G4EUR7_VITBC</name>
<dbReference type="Proteomes" id="UP000041254">
    <property type="component" value="Unassembled WGS sequence"/>
</dbReference>
<dbReference type="InParanoid" id="A0A0G4EUR7"/>
<evidence type="ECO:0000256" key="1">
    <source>
        <dbReference type="SAM" id="MobiDB-lite"/>
    </source>
</evidence>
<dbReference type="AlphaFoldDB" id="A0A0G4EUR7"/>
<reference evidence="2 3" key="1">
    <citation type="submission" date="2014-11" db="EMBL/GenBank/DDBJ databases">
        <authorList>
            <person name="Zhu J."/>
            <person name="Qi W."/>
            <person name="Song R."/>
        </authorList>
    </citation>
    <scope>NUCLEOTIDE SEQUENCE [LARGE SCALE GENOMIC DNA]</scope>
</reference>
<keyword evidence="3" id="KW-1185">Reference proteome</keyword>
<protein>
    <submittedName>
        <fullName evidence="2">Uncharacterized protein</fullName>
    </submittedName>
</protein>